<evidence type="ECO:0000313" key="2">
    <source>
        <dbReference type="EMBL" id="MBB2466492.1"/>
    </source>
</evidence>
<dbReference type="EMBL" id="JABWMK020000013">
    <property type="protein sequence ID" value="MBB2466492.1"/>
    <property type="molecule type" value="Genomic_DNA"/>
</dbReference>
<protein>
    <submittedName>
        <fullName evidence="1">Uncharacterized protein</fullName>
    </submittedName>
</protein>
<evidence type="ECO:0000313" key="4">
    <source>
        <dbReference type="Proteomes" id="UP000531761"/>
    </source>
</evidence>
<name>A0A0P7KUL7_ECOLX</name>
<dbReference type="RefSeq" id="WP_016246746.1">
    <property type="nucleotide sequence ID" value="NZ_BFLM01000060.1"/>
</dbReference>
<dbReference type="AlphaFoldDB" id="A0A0P7KUL7"/>
<evidence type="ECO:0000313" key="1">
    <source>
        <dbReference type="EMBL" id="KPO07345.1"/>
    </source>
</evidence>
<comment type="caution">
    <text evidence="1">The sequence shown here is derived from an EMBL/GenBank/DDBJ whole genome shotgun (WGS) entry which is preliminary data.</text>
</comment>
<organism evidence="1 3">
    <name type="scientific">Escherichia coli</name>
    <dbReference type="NCBI Taxonomy" id="562"/>
    <lineage>
        <taxon>Bacteria</taxon>
        <taxon>Pseudomonadati</taxon>
        <taxon>Pseudomonadota</taxon>
        <taxon>Gammaproteobacteria</taxon>
        <taxon>Enterobacterales</taxon>
        <taxon>Enterobacteriaceae</taxon>
        <taxon>Escherichia</taxon>
    </lineage>
</organism>
<sequence length="59" mass="6576">MNLVDAWIVEIISVSRGEIVPYWLVEAKVTAYGRESITTILKKSEEEAKAVKVGDVVQI</sequence>
<reference evidence="2 4" key="2">
    <citation type="submission" date="2020-08" db="EMBL/GenBank/DDBJ databases">
        <title>Draft genome sequences of isolates of diverse host origin from the E. coli Reference Center.</title>
        <authorList>
            <person name="Lacher D.W."/>
            <person name="Mammel M.K."/>
            <person name="Gangiredla J."/>
            <person name="Gebru S.T."/>
            <person name="Barnaba T.J."/>
            <person name="Majowicz S.A."/>
            <person name="Dudley E.G."/>
        </authorList>
    </citation>
    <scope>NUCLEOTIDE SEQUENCE [LARGE SCALE GENOMIC DNA]</scope>
    <source>
        <strain evidence="2 4">10.0349</strain>
    </source>
</reference>
<dbReference type="PATRIC" id="fig|562.7813.peg.1785"/>
<dbReference type="Proteomes" id="UP000531761">
    <property type="component" value="Unassembled WGS sequence"/>
</dbReference>
<accession>A0A0P7KUL7</accession>
<reference evidence="1 3" key="1">
    <citation type="journal article" date="2015" name="Front. Microbiol.">
        <title>Genetic determinants of heat resistance in Escherichia coli.</title>
        <authorList>
            <person name="Mercer R.G."/>
            <person name="Zheng J."/>
            <person name="Garcia-Hernandez R."/>
            <person name="Ruan L."/>
            <person name="Ganzle M.G."/>
            <person name="McMullen L.M."/>
        </authorList>
    </citation>
    <scope>NUCLEOTIDE SEQUENCE [LARGE SCALE GENOMIC DNA]</scope>
    <source>
        <strain evidence="1 3">AW1.3</strain>
    </source>
</reference>
<proteinExistence type="predicted"/>
<dbReference type="EMBL" id="LDYI01000140">
    <property type="protein sequence ID" value="KPO07345.1"/>
    <property type="molecule type" value="Genomic_DNA"/>
</dbReference>
<evidence type="ECO:0000313" key="3">
    <source>
        <dbReference type="Proteomes" id="UP000050556"/>
    </source>
</evidence>
<dbReference type="Proteomes" id="UP000050556">
    <property type="component" value="Unassembled WGS sequence"/>
</dbReference>
<gene>
    <name evidence="1" type="ORF">ACU57_20620</name>
    <name evidence="2" type="ORF">HEP30_010300</name>
</gene>